<comment type="caution">
    <text evidence="1">The sequence shown here is derived from an EMBL/GenBank/DDBJ whole genome shotgun (WGS) entry which is preliminary data.</text>
</comment>
<evidence type="ECO:0000313" key="2">
    <source>
        <dbReference type="Proteomes" id="UP000534286"/>
    </source>
</evidence>
<organism evidence="1 2">
    <name type="scientific">Streptosporangium album</name>
    <dbReference type="NCBI Taxonomy" id="47479"/>
    <lineage>
        <taxon>Bacteria</taxon>
        <taxon>Bacillati</taxon>
        <taxon>Actinomycetota</taxon>
        <taxon>Actinomycetes</taxon>
        <taxon>Streptosporangiales</taxon>
        <taxon>Streptosporangiaceae</taxon>
        <taxon>Streptosporangium</taxon>
    </lineage>
</organism>
<dbReference type="EMBL" id="JACHJU010000001">
    <property type="protein sequence ID" value="MBB4940290.1"/>
    <property type="molecule type" value="Genomic_DNA"/>
</dbReference>
<evidence type="ECO:0000313" key="1">
    <source>
        <dbReference type="EMBL" id="MBB4940290.1"/>
    </source>
</evidence>
<proteinExistence type="predicted"/>
<dbReference type="AlphaFoldDB" id="A0A7W7WBH0"/>
<dbReference type="Proteomes" id="UP000534286">
    <property type="component" value="Unassembled WGS sequence"/>
</dbReference>
<sequence>MLWCRAIAIVLAVPRLNRGLHDAETAFLLRPATA</sequence>
<name>A0A7W7WBH0_9ACTN</name>
<accession>A0A7W7WBH0</accession>
<keyword evidence="2" id="KW-1185">Reference proteome</keyword>
<reference evidence="1 2" key="1">
    <citation type="submission" date="2020-08" db="EMBL/GenBank/DDBJ databases">
        <title>Sequencing the genomes of 1000 actinobacteria strains.</title>
        <authorList>
            <person name="Klenk H.-P."/>
        </authorList>
    </citation>
    <scope>NUCLEOTIDE SEQUENCE [LARGE SCALE GENOMIC DNA]</scope>
    <source>
        <strain evidence="1 2">DSM 43023</strain>
    </source>
</reference>
<gene>
    <name evidence="1" type="ORF">FHR32_004595</name>
</gene>
<protein>
    <submittedName>
        <fullName evidence="1">Uncharacterized protein</fullName>
    </submittedName>
</protein>